<accession>A0A815ZS80</accession>
<comment type="caution">
    <text evidence="3">The sequence shown here is derived from an EMBL/GenBank/DDBJ whole genome shotgun (WGS) entry which is preliminary data.</text>
</comment>
<evidence type="ECO:0000313" key="3">
    <source>
        <dbReference type="EMBL" id="CAF1586132.1"/>
    </source>
</evidence>
<dbReference type="EMBL" id="CAJOBA010067829">
    <property type="protein sequence ID" value="CAF4373747.1"/>
    <property type="molecule type" value="Genomic_DNA"/>
</dbReference>
<protein>
    <submittedName>
        <fullName evidence="3">Uncharacterized protein</fullName>
    </submittedName>
</protein>
<dbReference type="EMBL" id="CAJNOQ010032651">
    <property type="protein sequence ID" value="CAF1586132.1"/>
    <property type="molecule type" value="Genomic_DNA"/>
</dbReference>
<evidence type="ECO:0000313" key="2">
    <source>
        <dbReference type="EMBL" id="CAF1576523.1"/>
    </source>
</evidence>
<dbReference type="EMBL" id="CAJOBC010098695">
    <property type="protein sequence ID" value="CAF4455779.1"/>
    <property type="molecule type" value="Genomic_DNA"/>
</dbReference>
<evidence type="ECO:0000313" key="5">
    <source>
        <dbReference type="EMBL" id="CAF4455779.1"/>
    </source>
</evidence>
<gene>
    <name evidence="3" type="ORF">GPM918_LOCUS41427</name>
    <name evidence="2" type="ORF">OVA965_LOCUS40696</name>
    <name evidence="5" type="ORF">SRO942_LOCUS42474</name>
    <name evidence="4" type="ORF">TMI583_LOCUS42182</name>
</gene>
<sequence>MQDLVLLHIYTERRHFLFVADLCLPTVKILKFHDECYDWVPYEDLKQLFPIFPNLTELLINRYDLENAASYLYEHDGDRDLLQLKHLHTFTVETDDTFQGSSELSEEANEFKKCFRKRLSKIVLGWITPNGKEEDNDDDNTEEDADDGDDEED</sequence>
<dbReference type="Proteomes" id="UP000663829">
    <property type="component" value="Unassembled WGS sequence"/>
</dbReference>
<dbReference type="Proteomes" id="UP000682733">
    <property type="component" value="Unassembled WGS sequence"/>
</dbReference>
<dbReference type="OrthoDB" id="10305067at2759"/>
<dbReference type="AlphaFoldDB" id="A0A815ZS80"/>
<dbReference type="EMBL" id="CAJNOK010044877">
    <property type="protein sequence ID" value="CAF1576523.1"/>
    <property type="molecule type" value="Genomic_DNA"/>
</dbReference>
<proteinExistence type="predicted"/>
<feature type="compositionally biased region" description="Acidic residues" evidence="1">
    <location>
        <begin position="134"/>
        <end position="153"/>
    </location>
</feature>
<keyword evidence="6" id="KW-1185">Reference proteome</keyword>
<evidence type="ECO:0000313" key="4">
    <source>
        <dbReference type="EMBL" id="CAF4373747.1"/>
    </source>
</evidence>
<reference evidence="3" key="1">
    <citation type="submission" date="2021-02" db="EMBL/GenBank/DDBJ databases">
        <authorList>
            <person name="Nowell W R."/>
        </authorList>
    </citation>
    <scope>NUCLEOTIDE SEQUENCE</scope>
</reference>
<dbReference type="Proteomes" id="UP000681722">
    <property type="component" value="Unassembled WGS sequence"/>
</dbReference>
<dbReference type="Proteomes" id="UP000677228">
    <property type="component" value="Unassembled WGS sequence"/>
</dbReference>
<evidence type="ECO:0000313" key="6">
    <source>
        <dbReference type="Proteomes" id="UP000663829"/>
    </source>
</evidence>
<name>A0A815ZS80_9BILA</name>
<organism evidence="3 6">
    <name type="scientific">Didymodactylos carnosus</name>
    <dbReference type="NCBI Taxonomy" id="1234261"/>
    <lineage>
        <taxon>Eukaryota</taxon>
        <taxon>Metazoa</taxon>
        <taxon>Spiralia</taxon>
        <taxon>Gnathifera</taxon>
        <taxon>Rotifera</taxon>
        <taxon>Eurotatoria</taxon>
        <taxon>Bdelloidea</taxon>
        <taxon>Philodinida</taxon>
        <taxon>Philodinidae</taxon>
        <taxon>Didymodactylos</taxon>
    </lineage>
</organism>
<feature type="region of interest" description="Disordered" evidence="1">
    <location>
        <begin position="128"/>
        <end position="153"/>
    </location>
</feature>
<evidence type="ECO:0000256" key="1">
    <source>
        <dbReference type="SAM" id="MobiDB-lite"/>
    </source>
</evidence>